<feature type="domain" description="Response regulatory" evidence="3">
    <location>
        <begin position="6"/>
        <end position="123"/>
    </location>
</feature>
<protein>
    <submittedName>
        <fullName evidence="4">Response regulator receiver domain-containing protein</fullName>
    </submittedName>
</protein>
<keyword evidence="5" id="KW-1185">Reference proteome</keyword>
<dbReference type="PANTHER" id="PTHR44591">
    <property type="entry name" value="STRESS RESPONSE REGULATOR PROTEIN 1"/>
    <property type="match status" value="1"/>
</dbReference>
<dbReference type="InterPro" id="IPR011006">
    <property type="entry name" value="CheY-like_superfamily"/>
</dbReference>
<evidence type="ECO:0000259" key="3">
    <source>
        <dbReference type="PROSITE" id="PS50110"/>
    </source>
</evidence>
<reference evidence="5" key="1">
    <citation type="submission" date="2016-10" db="EMBL/GenBank/DDBJ databases">
        <authorList>
            <person name="Varghese N."/>
            <person name="Submissions S."/>
        </authorList>
    </citation>
    <scope>NUCLEOTIDE SEQUENCE [LARGE SCALE GENOMIC DNA]</scope>
    <source>
        <strain evidence="5">NRRL B-51270</strain>
    </source>
</reference>
<sequence>MSDLQRLLHIEDDSSIREIVRIALEIVGGMTVKSCASGPEGLEVAEAFAPQFILLDVMMPGMDGPQTLRHLREKPALDDVPIVFMTAKVQPPEIEEYQRMGAAHVITKPFDPMTLPEQVRTIWSQWHAAH</sequence>
<dbReference type="STRING" id="487184.SAMN05216421_2996"/>
<dbReference type="Pfam" id="PF00072">
    <property type="entry name" value="Response_reg"/>
    <property type="match status" value="1"/>
</dbReference>
<dbReference type="InterPro" id="IPR001789">
    <property type="entry name" value="Sig_transdc_resp-reg_receiver"/>
</dbReference>
<feature type="modified residue" description="4-aspartylphosphate" evidence="2">
    <location>
        <position position="56"/>
    </location>
</feature>
<dbReference type="Gene3D" id="3.40.50.2300">
    <property type="match status" value="1"/>
</dbReference>
<name>A0A1H1XZG1_9GAMM</name>
<dbReference type="CDD" id="cd17552">
    <property type="entry name" value="REC_RR468-like"/>
    <property type="match status" value="1"/>
</dbReference>
<gene>
    <name evidence="4" type="ORF">SAMN05216421_2996</name>
</gene>
<dbReference type="SMART" id="SM00448">
    <property type="entry name" value="REC"/>
    <property type="match status" value="1"/>
</dbReference>
<evidence type="ECO:0000256" key="1">
    <source>
        <dbReference type="ARBA" id="ARBA00022553"/>
    </source>
</evidence>
<evidence type="ECO:0000256" key="2">
    <source>
        <dbReference type="PROSITE-ProRule" id="PRU00169"/>
    </source>
</evidence>
<dbReference type="Proteomes" id="UP000243207">
    <property type="component" value="Chromosome I"/>
</dbReference>
<organism evidence="4 5">
    <name type="scientific">Halopseudomonas xinjiangensis</name>
    <dbReference type="NCBI Taxonomy" id="487184"/>
    <lineage>
        <taxon>Bacteria</taxon>
        <taxon>Pseudomonadati</taxon>
        <taxon>Pseudomonadota</taxon>
        <taxon>Gammaproteobacteria</taxon>
        <taxon>Pseudomonadales</taxon>
        <taxon>Pseudomonadaceae</taxon>
        <taxon>Halopseudomonas</taxon>
    </lineage>
</organism>
<dbReference type="SUPFAM" id="SSF52172">
    <property type="entry name" value="CheY-like"/>
    <property type="match status" value="1"/>
</dbReference>
<dbReference type="AlphaFoldDB" id="A0A1H1XZG1"/>
<accession>A0A1H1XZG1</accession>
<dbReference type="InterPro" id="IPR050595">
    <property type="entry name" value="Bact_response_regulator"/>
</dbReference>
<dbReference type="OrthoDB" id="9800897at2"/>
<dbReference type="EMBL" id="LT629736">
    <property type="protein sequence ID" value="SDT14339.1"/>
    <property type="molecule type" value="Genomic_DNA"/>
</dbReference>
<dbReference type="GO" id="GO:0000160">
    <property type="term" value="P:phosphorelay signal transduction system"/>
    <property type="evidence" value="ECO:0007669"/>
    <property type="project" value="InterPro"/>
</dbReference>
<dbReference type="PROSITE" id="PS50110">
    <property type="entry name" value="RESPONSE_REGULATORY"/>
    <property type="match status" value="1"/>
</dbReference>
<proteinExistence type="predicted"/>
<evidence type="ECO:0000313" key="5">
    <source>
        <dbReference type="Proteomes" id="UP000243207"/>
    </source>
</evidence>
<dbReference type="RefSeq" id="WP_093396383.1">
    <property type="nucleotide sequence ID" value="NZ_LT629736.1"/>
</dbReference>
<keyword evidence="1 2" id="KW-0597">Phosphoprotein</keyword>
<evidence type="ECO:0000313" key="4">
    <source>
        <dbReference type="EMBL" id="SDT14339.1"/>
    </source>
</evidence>
<dbReference type="PANTHER" id="PTHR44591:SF3">
    <property type="entry name" value="RESPONSE REGULATORY DOMAIN-CONTAINING PROTEIN"/>
    <property type="match status" value="1"/>
</dbReference>